<keyword evidence="3 9" id="KW-1003">Cell membrane</keyword>
<evidence type="ECO:0000256" key="9">
    <source>
        <dbReference type="HAMAP-Rule" id="MF_00236"/>
    </source>
</evidence>
<dbReference type="Pfam" id="PF02416">
    <property type="entry name" value="TatA_B_E"/>
    <property type="match status" value="1"/>
</dbReference>
<dbReference type="GO" id="GO:0033281">
    <property type="term" value="C:TAT protein transport complex"/>
    <property type="evidence" value="ECO:0007669"/>
    <property type="project" value="UniProtKB-UniRule"/>
</dbReference>
<gene>
    <name evidence="9" type="primary">tatA</name>
    <name evidence="11" type="ORF">HNR25_000152</name>
</gene>
<dbReference type="InterPro" id="IPR003369">
    <property type="entry name" value="TatA/B/E"/>
</dbReference>
<comment type="subunit">
    <text evidence="9">The Tat system comprises two distinct complexes: a TatABC complex, containing multiple copies of TatA, TatB and TatC subunits, and a separate TatA complex, containing only TatA subunits. Substrates initially bind to the TatABC complex, which probably triggers association of the separate TatA complex to form the active translocon.</text>
</comment>
<evidence type="ECO:0000256" key="7">
    <source>
        <dbReference type="ARBA" id="ARBA00023010"/>
    </source>
</evidence>
<evidence type="ECO:0000256" key="3">
    <source>
        <dbReference type="ARBA" id="ARBA00022475"/>
    </source>
</evidence>
<comment type="function">
    <text evidence="9">Part of the twin-arginine translocation (Tat) system that transports large folded proteins containing a characteristic twin-arginine motif in their signal peptide across membranes. TatA could form the protein-conducting channel of the Tat system.</text>
</comment>
<dbReference type="GO" id="GO:0043953">
    <property type="term" value="P:protein transport by the Tat complex"/>
    <property type="evidence" value="ECO:0007669"/>
    <property type="project" value="UniProtKB-UniRule"/>
</dbReference>
<keyword evidence="5 9" id="KW-0653">Protein transport</keyword>
<evidence type="ECO:0000256" key="2">
    <source>
        <dbReference type="ARBA" id="ARBA00022448"/>
    </source>
</evidence>
<evidence type="ECO:0000256" key="6">
    <source>
        <dbReference type="ARBA" id="ARBA00022989"/>
    </source>
</evidence>
<keyword evidence="2 9" id="KW-0813">Transport</keyword>
<evidence type="ECO:0000256" key="8">
    <source>
        <dbReference type="ARBA" id="ARBA00023136"/>
    </source>
</evidence>
<dbReference type="RefSeq" id="WP_184632501.1">
    <property type="nucleotide sequence ID" value="NZ_BAABKT010000044.1"/>
</dbReference>
<dbReference type="Proteomes" id="UP000578077">
    <property type="component" value="Unassembled WGS sequence"/>
</dbReference>
<evidence type="ECO:0000313" key="12">
    <source>
        <dbReference type="Proteomes" id="UP000578077"/>
    </source>
</evidence>
<name>A0A841EAB8_9ACTN</name>
<organism evidence="11 12">
    <name type="scientific">Streptomonospora salina</name>
    <dbReference type="NCBI Taxonomy" id="104205"/>
    <lineage>
        <taxon>Bacteria</taxon>
        <taxon>Bacillati</taxon>
        <taxon>Actinomycetota</taxon>
        <taxon>Actinomycetes</taxon>
        <taxon>Streptosporangiales</taxon>
        <taxon>Nocardiopsidaceae</taxon>
        <taxon>Streptomonospora</taxon>
    </lineage>
</organism>
<accession>A0A841EAB8</accession>
<dbReference type="PANTHER" id="PTHR42982:SF8">
    <property type="entry name" value="SEC-INDEPENDENT PROTEIN TRANSLOCASE PROTEIN TATA"/>
    <property type="match status" value="1"/>
</dbReference>
<keyword evidence="7 9" id="KW-0811">Translocation</keyword>
<dbReference type="NCBIfam" id="NF001854">
    <property type="entry name" value="PRK00575.1"/>
    <property type="match status" value="1"/>
</dbReference>
<dbReference type="Gene3D" id="1.20.5.3310">
    <property type="match status" value="1"/>
</dbReference>
<evidence type="ECO:0000256" key="4">
    <source>
        <dbReference type="ARBA" id="ARBA00022692"/>
    </source>
</evidence>
<dbReference type="GO" id="GO:0008320">
    <property type="term" value="F:protein transmembrane transporter activity"/>
    <property type="evidence" value="ECO:0007669"/>
    <property type="project" value="UniProtKB-UniRule"/>
</dbReference>
<protein>
    <recommendedName>
        <fullName evidence="9">Sec-independent protein translocase protein TatA</fullName>
    </recommendedName>
</protein>
<dbReference type="InterPro" id="IPR006312">
    <property type="entry name" value="TatA/E"/>
</dbReference>
<comment type="subcellular location">
    <subcellularLocation>
        <location evidence="1 9">Cell membrane</location>
        <topology evidence="1 9">Single-pass membrane protein</topology>
    </subcellularLocation>
</comment>
<evidence type="ECO:0000256" key="5">
    <source>
        <dbReference type="ARBA" id="ARBA00022927"/>
    </source>
</evidence>
<keyword evidence="8 9" id="KW-0472">Membrane</keyword>
<comment type="similarity">
    <text evidence="9">Belongs to the TatA/E family.</text>
</comment>
<keyword evidence="12" id="KW-1185">Reference proteome</keyword>
<dbReference type="EMBL" id="JACHLY010000001">
    <property type="protein sequence ID" value="MBB5996401.1"/>
    <property type="molecule type" value="Genomic_DNA"/>
</dbReference>
<dbReference type="AlphaFoldDB" id="A0A841EAB8"/>
<sequence length="111" mass="11644">MGLFDPKTLAFLVVIALILFGARRLPDLARSLGRSARILKAETKGLADEEAEDTSDQKTQGGAGTQAGAPSGVDAPPQQPQQDARSGYPELPSGRQVVDENGEPVRRSSSG</sequence>
<keyword evidence="6 9" id="KW-1133">Transmembrane helix</keyword>
<feature type="region of interest" description="Disordered" evidence="10">
    <location>
        <begin position="42"/>
        <end position="111"/>
    </location>
</feature>
<proteinExistence type="inferred from homology"/>
<comment type="caution">
    <text evidence="11">The sequence shown here is derived from an EMBL/GenBank/DDBJ whole genome shotgun (WGS) entry which is preliminary data.</text>
</comment>
<evidence type="ECO:0000256" key="1">
    <source>
        <dbReference type="ARBA" id="ARBA00004162"/>
    </source>
</evidence>
<dbReference type="PANTHER" id="PTHR42982">
    <property type="entry name" value="SEC-INDEPENDENT PROTEIN TRANSLOCASE PROTEIN TATA"/>
    <property type="match status" value="1"/>
</dbReference>
<keyword evidence="4 9" id="KW-0812">Transmembrane</keyword>
<evidence type="ECO:0000256" key="10">
    <source>
        <dbReference type="SAM" id="MobiDB-lite"/>
    </source>
</evidence>
<evidence type="ECO:0000313" key="11">
    <source>
        <dbReference type="EMBL" id="MBB5996401.1"/>
    </source>
</evidence>
<reference evidence="11 12" key="1">
    <citation type="submission" date="2020-08" db="EMBL/GenBank/DDBJ databases">
        <title>Sequencing the genomes of 1000 actinobacteria strains.</title>
        <authorList>
            <person name="Klenk H.-P."/>
        </authorList>
    </citation>
    <scope>NUCLEOTIDE SEQUENCE [LARGE SCALE GENOMIC DNA]</scope>
    <source>
        <strain evidence="11 12">DSM 44593</strain>
    </source>
</reference>
<dbReference type="HAMAP" id="MF_00236">
    <property type="entry name" value="TatA_E"/>
    <property type="match status" value="1"/>
</dbReference>